<evidence type="ECO:0000259" key="1">
    <source>
        <dbReference type="Pfam" id="PF13649"/>
    </source>
</evidence>
<dbReference type="Gene3D" id="2.20.25.110">
    <property type="entry name" value="S-adenosyl-L-methionine-dependent methyltransferases"/>
    <property type="match status" value="1"/>
</dbReference>
<feature type="domain" description="Methyltransferase" evidence="1">
    <location>
        <begin position="106"/>
        <end position="209"/>
    </location>
</feature>
<dbReference type="Gene3D" id="3.40.50.150">
    <property type="entry name" value="Vaccinia Virus protein VP39"/>
    <property type="match status" value="1"/>
</dbReference>
<dbReference type="Proteomes" id="UP001491310">
    <property type="component" value="Unassembled WGS sequence"/>
</dbReference>
<dbReference type="Pfam" id="PF13649">
    <property type="entry name" value="Methyltransf_25"/>
    <property type="match status" value="1"/>
</dbReference>
<dbReference type="InterPro" id="IPR029063">
    <property type="entry name" value="SAM-dependent_MTases_sf"/>
</dbReference>
<sequence>MSSNEAPEPCLHTLHSQTQNLVLQQQRRKGFRTTCIRAVSVHEDAHAVLEEAEYQGQASWSLYNEPELYDRLFAGRDFASELQFLLGAYARHTAEGQAGGRPQSFVELGCGPARHAVEAWQQGMAQVTAVDDNRRMLEFARRQAAAAGATVRFLEGRLEELFSTESGLPEGFLHADLALLPLGTLAHALTNDDALRWLAAAGNALRPGGLLVLELPHPADVFDGALVEGDDWELAGVEEGDIDLRMEYGAPMDDFDPYTQIMQRSVAVSEADPANEEGDGWRLIGREMVPQRVFTLQEVRLLARIAGFSVEGLYGEMALEADLQHEEAYRLIVVLKNERT</sequence>
<dbReference type="CDD" id="cd02440">
    <property type="entry name" value="AdoMet_MTases"/>
    <property type="match status" value="1"/>
</dbReference>
<comment type="caution">
    <text evidence="2">The sequence shown here is derived from an EMBL/GenBank/DDBJ whole genome shotgun (WGS) entry which is preliminary data.</text>
</comment>
<evidence type="ECO:0000313" key="2">
    <source>
        <dbReference type="EMBL" id="KAK9901276.1"/>
    </source>
</evidence>
<organism evidence="2 3">
    <name type="scientific">Coccomyxa subellipsoidea</name>
    <dbReference type="NCBI Taxonomy" id="248742"/>
    <lineage>
        <taxon>Eukaryota</taxon>
        <taxon>Viridiplantae</taxon>
        <taxon>Chlorophyta</taxon>
        <taxon>core chlorophytes</taxon>
        <taxon>Trebouxiophyceae</taxon>
        <taxon>Trebouxiophyceae incertae sedis</taxon>
        <taxon>Coccomyxaceae</taxon>
        <taxon>Coccomyxa</taxon>
    </lineage>
</organism>
<protein>
    <recommendedName>
        <fullName evidence="1">Methyltransferase domain-containing protein</fullName>
    </recommendedName>
</protein>
<proteinExistence type="predicted"/>
<evidence type="ECO:0000313" key="3">
    <source>
        <dbReference type="Proteomes" id="UP001491310"/>
    </source>
</evidence>
<dbReference type="EMBL" id="JALJOT010000018">
    <property type="protein sequence ID" value="KAK9901276.1"/>
    <property type="molecule type" value="Genomic_DNA"/>
</dbReference>
<dbReference type="InterPro" id="IPR041698">
    <property type="entry name" value="Methyltransf_25"/>
</dbReference>
<reference evidence="2 3" key="1">
    <citation type="journal article" date="2024" name="Nat. Commun.">
        <title>Phylogenomics reveals the evolutionary origins of lichenization in chlorophyte algae.</title>
        <authorList>
            <person name="Puginier C."/>
            <person name="Libourel C."/>
            <person name="Otte J."/>
            <person name="Skaloud P."/>
            <person name="Haon M."/>
            <person name="Grisel S."/>
            <person name="Petersen M."/>
            <person name="Berrin J.G."/>
            <person name="Delaux P.M."/>
            <person name="Dal Grande F."/>
            <person name="Keller J."/>
        </authorList>
    </citation>
    <scope>NUCLEOTIDE SEQUENCE [LARGE SCALE GENOMIC DNA]</scope>
    <source>
        <strain evidence="2 3">SAG 216-7</strain>
    </source>
</reference>
<accession>A0ABR2YB27</accession>
<keyword evidence="3" id="KW-1185">Reference proteome</keyword>
<gene>
    <name evidence="2" type="ORF">WJX75_003778</name>
</gene>
<dbReference type="SUPFAM" id="SSF53335">
    <property type="entry name" value="S-adenosyl-L-methionine-dependent methyltransferases"/>
    <property type="match status" value="1"/>
</dbReference>
<name>A0ABR2YB27_9CHLO</name>